<name>A0A8B8D745_CRAVI</name>
<protein>
    <submittedName>
        <fullName evidence="6">Zinc finger CCHC domain-containing protein 24-like</fullName>
    </submittedName>
</protein>
<evidence type="ECO:0000313" key="6">
    <source>
        <dbReference type="RefSeq" id="XP_022322666.1"/>
    </source>
</evidence>
<dbReference type="OrthoDB" id="10038672at2759"/>
<dbReference type="AlphaFoldDB" id="A0A8B8D745"/>
<evidence type="ECO:0000256" key="3">
    <source>
        <dbReference type="ARBA" id="ARBA00022833"/>
    </source>
</evidence>
<dbReference type="InterPro" id="IPR033446">
    <property type="entry name" value="ZCCHC24_Znf-3CxxC"/>
</dbReference>
<evidence type="ECO:0000313" key="5">
    <source>
        <dbReference type="Proteomes" id="UP000694844"/>
    </source>
</evidence>
<dbReference type="Pfam" id="PF17180">
    <property type="entry name" value="Zn_ribbon_3CxxC_2"/>
    <property type="match status" value="1"/>
</dbReference>
<keyword evidence="1" id="KW-0479">Metal-binding</keyword>
<dbReference type="Proteomes" id="UP000694844">
    <property type="component" value="Chromosome 3"/>
</dbReference>
<dbReference type="GeneID" id="111124095"/>
<accession>A0A8B8D745</accession>
<sequence length="160" mass="18040">MKNVNCIAYNTNCVVVVNGHGIPILVEDSLVVLQKRSDGVDVDLIHCRNRAGPKVRVHALTPFMALWSAIPKGHGLTPYQGKKRCFGAYKCPKCKRKWMSASSWANSAQYCIKCYIMVYPHKQKSLDTPDGLDVSDQRKVHPQHLCEKCKSLGFYCRKTT</sequence>
<dbReference type="InterPro" id="IPR057809">
    <property type="entry name" value="ZCCHC24_C"/>
</dbReference>
<dbReference type="InterPro" id="IPR027377">
    <property type="entry name" value="ZAR1/RTP1-5-like_Znf-3CxxC"/>
</dbReference>
<gene>
    <name evidence="6" type="primary">LOC111124095</name>
</gene>
<dbReference type="SMART" id="SM01328">
    <property type="entry name" value="zf-3CxxC"/>
    <property type="match status" value="1"/>
</dbReference>
<evidence type="ECO:0000256" key="1">
    <source>
        <dbReference type="ARBA" id="ARBA00022723"/>
    </source>
</evidence>
<keyword evidence="5" id="KW-1185">Reference proteome</keyword>
<proteinExistence type="predicted"/>
<evidence type="ECO:0000259" key="4">
    <source>
        <dbReference type="SMART" id="SM01328"/>
    </source>
</evidence>
<keyword evidence="2" id="KW-0863">Zinc-finger</keyword>
<dbReference type="RefSeq" id="XP_022322666.1">
    <property type="nucleotide sequence ID" value="XM_022466958.1"/>
</dbReference>
<organism evidence="5 6">
    <name type="scientific">Crassostrea virginica</name>
    <name type="common">Eastern oyster</name>
    <dbReference type="NCBI Taxonomy" id="6565"/>
    <lineage>
        <taxon>Eukaryota</taxon>
        <taxon>Metazoa</taxon>
        <taxon>Spiralia</taxon>
        <taxon>Lophotrochozoa</taxon>
        <taxon>Mollusca</taxon>
        <taxon>Bivalvia</taxon>
        <taxon>Autobranchia</taxon>
        <taxon>Pteriomorphia</taxon>
        <taxon>Ostreida</taxon>
        <taxon>Ostreoidea</taxon>
        <taxon>Ostreidae</taxon>
        <taxon>Crassostrea</taxon>
    </lineage>
</organism>
<evidence type="ECO:0000256" key="2">
    <source>
        <dbReference type="ARBA" id="ARBA00022771"/>
    </source>
</evidence>
<dbReference type="KEGG" id="cvn:111124095"/>
<dbReference type="GO" id="GO:0008270">
    <property type="term" value="F:zinc ion binding"/>
    <property type="evidence" value="ECO:0007669"/>
    <property type="project" value="UniProtKB-KW"/>
</dbReference>
<keyword evidence="3" id="KW-0862">Zinc</keyword>
<reference evidence="6" key="1">
    <citation type="submission" date="2025-08" db="UniProtKB">
        <authorList>
            <consortium name="RefSeq"/>
        </authorList>
    </citation>
    <scope>IDENTIFICATION</scope>
    <source>
        <tissue evidence="6">Whole sample</tissue>
    </source>
</reference>
<feature type="domain" description="3CxxC-type" evidence="4">
    <location>
        <begin position="84"/>
        <end position="152"/>
    </location>
</feature>
<dbReference type="Pfam" id="PF23490">
    <property type="entry name" value="ZCCHC24_C"/>
    <property type="match status" value="1"/>
</dbReference>